<organism evidence="2 3">
    <name type="scientific">Kaistia defluvii</name>
    <dbReference type="NCBI Taxonomy" id="410841"/>
    <lineage>
        <taxon>Bacteria</taxon>
        <taxon>Pseudomonadati</taxon>
        <taxon>Pseudomonadota</taxon>
        <taxon>Alphaproteobacteria</taxon>
        <taxon>Hyphomicrobiales</taxon>
        <taxon>Kaistiaceae</taxon>
        <taxon>Kaistia</taxon>
    </lineage>
</organism>
<evidence type="ECO:0000313" key="2">
    <source>
        <dbReference type="EMBL" id="MET4636042.1"/>
    </source>
</evidence>
<accession>A0ABV2R436</accession>
<sequence>MNKSRATSLHPVPGGGHGAIRDRAAAGLSYQPAASAGSDAMRVPSYRGLTFQSIKDSGAVLWHDLMAGHSVEALVDLAGENAELAAGIARFADEVVNCGLMRPTTEAPVPSGPAATAAQAATMTAPALESFGDMQDLLLLDPVHEVDEEMGWPKAQD</sequence>
<gene>
    <name evidence="2" type="ORF">ABIE08_003993</name>
</gene>
<reference evidence="2 3" key="1">
    <citation type="submission" date="2024-06" db="EMBL/GenBank/DDBJ databases">
        <title>Sorghum-associated microbial communities from plants grown in Nebraska, USA.</title>
        <authorList>
            <person name="Schachtman D."/>
        </authorList>
    </citation>
    <scope>NUCLEOTIDE SEQUENCE [LARGE SCALE GENOMIC DNA]</scope>
    <source>
        <strain evidence="2 3">3207</strain>
    </source>
</reference>
<dbReference type="RefSeq" id="WP_354553569.1">
    <property type="nucleotide sequence ID" value="NZ_JBEPSM010000003.1"/>
</dbReference>
<evidence type="ECO:0000256" key="1">
    <source>
        <dbReference type="SAM" id="MobiDB-lite"/>
    </source>
</evidence>
<keyword evidence="3" id="KW-1185">Reference proteome</keyword>
<evidence type="ECO:0000313" key="3">
    <source>
        <dbReference type="Proteomes" id="UP001549321"/>
    </source>
</evidence>
<dbReference type="EMBL" id="JBEPSM010000003">
    <property type="protein sequence ID" value="MET4636042.1"/>
    <property type="molecule type" value="Genomic_DNA"/>
</dbReference>
<protein>
    <recommendedName>
        <fullName evidence="4">PqqD family protein</fullName>
    </recommendedName>
</protein>
<evidence type="ECO:0008006" key="4">
    <source>
        <dbReference type="Google" id="ProtNLM"/>
    </source>
</evidence>
<name>A0ABV2R436_9HYPH</name>
<comment type="caution">
    <text evidence="2">The sequence shown here is derived from an EMBL/GenBank/DDBJ whole genome shotgun (WGS) entry which is preliminary data.</text>
</comment>
<feature type="region of interest" description="Disordered" evidence="1">
    <location>
        <begin position="1"/>
        <end position="20"/>
    </location>
</feature>
<dbReference type="Proteomes" id="UP001549321">
    <property type="component" value="Unassembled WGS sequence"/>
</dbReference>
<proteinExistence type="predicted"/>